<comment type="caution">
    <text evidence="2">The sequence shown here is derived from an EMBL/GenBank/DDBJ whole genome shotgun (WGS) entry which is preliminary data.</text>
</comment>
<name>X1QUF8_9ZZZZ</name>
<feature type="region of interest" description="Disordered" evidence="1">
    <location>
        <begin position="25"/>
        <end position="49"/>
    </location>
</feature>
<evidence type="ECO:0000256" key="1">
    <source>
        <dbReference type="SAM" id="MobiDB-lite"/>
    </source>
</evidence>
<dbReference type="EMBL" id="BARW01002597">
    <property type="protein sequence ID" value="GAI72207.1"/>
    <property type="molecule type" value="Genomic_DNA"/>
</dbReference>
<proteinExistence type="predicted"/>
<protein>
    <submittedName>
        <fullName evidence="2">Uncharacterized protein</fullName>
    </submittedName>
</protein>
<dbReference type="AlphaFoldDB" id="X1QUF8"/>
<reference evidence="2" key="1">
    <citation type="journal article" date="2014" name="Front. Microbiol.">
        <title>High frequency of phylogenetically diverse reductive dehalogenase-homologous genes in deep subseafloor sedimentary metagenomes.</title>
        <authorList>
            <person name="Kawai M."/>
            <person name="Futagami T."/>
            <person name="Toyoda A."/>
            <person name="Takaki Y."/>
            <person name="Nishi S."/>
            <person name="Hori S."/>
            <person name="Arai W."/>
            <person name="Tsubouchi T."/>
            <person name="Morono Y."/>
            <person name="Uchiyama I."/>
            <person name="Ito T."/>
            <person name="Fujiyama A."/>
            <person name="Inagaki F."/>
            <person name="Takami H."/>
        </authorList>
    </citation>
    <scope>NUCLEOTIDE SEQUENCE</scope>
    <source>
        <strain evidence="2">Expedition CK06-06</strain>
    </source>
</reference>
<evidence type="ECO:0000313" key="2">
    <source>
        <dbReference type="EMBL" id="GAI72207.1"/>
    </source>
</evidence>
<organism evidence="2">
    <name type="scientific">marine sediment metagenome</name>
    <dbReference type="NCBI Taxonomy" id="412755"/>
    <lineage>
        <taxon>unclassified sequences</taxon>
        <taxon>metagenomes</taxon>
        <taxon>ecological metagenomes</taxon>
    </lineage>
</organism>
<feature type="compositionally biased region" description="Pro residues" evidence="1">
    <location>
        <begin position="25"/>
        <end position="35"/>
    </location>
</feature>
<sequence>MSGGFNPLGDLAAILVSFAKKLPPLPPPPFPLPKPPEVESPSSPSGGYVDVRDEIVERQMEKHRAEQKAKGLIVLNYE</sequence>
<accession>X1QUF8</accession>
<gene>
    <name evidence="2" type="ORF">S12H4_07149</name>
</gene>